<protein>
    <submittedName>
        <fullName evidence="1">Uncharacterized protein</fullName>
    </submittedName>
</protein>
<comment type="caution">
    <text evidence="1">The sequence shown here is derived from an EMBL/GenBank/DDBJ whole genome shotgun (WGS) entry which is preliminary data.</text>
</comment>
<name>A0AAW2MMA0_9LAMI</name>
<dbReference type="PANTHER" id="PTHR10775">
    <property type="entry name" value="OS08G0208400 PROTEIN"/>
    <property type="match status" value="1"/>
</dbReference>
<gene>
    <name evidence="1" type="ORF">Sangu_1706800</name>
</gene>
<reference evidence="1" key="1">
    <citation type="submission" date="2020-06" db="EMBL/GenBank/DDBJ databases">
        <authorList>
            <person name="Li T."/>
            <person name="Hu X."/>
            <person name="Zhang T."/>
            <person name="Song X."/>
            <person name="Zhang H."/>
            <person name="Dai N."/>
            <person name="Sheng W."/>
            <person name="Hou X."/>
            <person name="Wei L."/>
        </authorList>
    </citation>
    <scope>NUCLEOTIDE SEQUENCE</scope>
    <source>
        <strain evidence="1">G01</strain>
        <tissue evidence="1">Leaf</tissue>
    </source>
</reference>
<dbReference type="EMBL" id="JACGWK010000010">
    <property type="protein sequence ID" value="KAL0331613.1"/>
    <property type="molecule type" value="Genomic_DNA"/>
</dbReference>
<dbReference type="AlphaFoldDB" id="A0AAW2MMA0"/>
<organism evidence="1">
    <name type="scientific">Sesamum angustifolium</name>
    <dbReference type="NCBI Taxonomy" id="2727405"/>
    <lineage>
        <taxon>Eukaryota</taxon>
        <taxon>Viridiplantae</taxon>
        <taxon>Streptophyta</taxon>
        <taxon>Embryophyta</taxon>
        <taxon>Tracheophyta</taxon>
        <taxon>Spermatophyta</taxon>
        <taxon>Magnoliopsida</taxon>
        <taxon>eudicotyledons</taxon>
        <taxon>Gunneridae</taxon>
        <taxon>Pentapetalae</taxon>
        <taxon>asterids</taxon>
        <taxon>lamiids</taxon>
        <taxon>Lamiales</taxon>
        <taxon>Pedaliaceae</taxon>
        <taxon>Sesamum</taxon>
    </lineage>
</organism>
<evidence type="ECO:0000313" key="1">
    <source>
        <dbReference type="EMBL" id="KAL0331613.1"/>
    </source>
</evidence>
<proteinExistence type="predicted"/>
<reference evidence="1" key="2">
    <citation type="journal article" date="2024" name="Plant">
        <title>Genomic evolution and insights into agronomic trait innovations of Sesamum species.</title>
        <authorList>
            <person name="Miao H."/>
            <person name="Wang L."/>
            <person name="Qu L."/>
            <person name="Liu H."/>
            <person name="Sun Y."/>
            <person name="Le M."/>
            <person name="Wang Q."/>
            <person name="Wei S."/>
            <person name="Zheng Y."/>
            <person name="Lin W."/>
            <person name="Duan Y."/>
            <person name="Cao H."/>
            <person name="Xiong S."/>
            <person name="Wang X."/>
            <person name="Wei L."/>
            <person name="Li C."/>
            <person name="Ma Q."/>
            <person name="Ju M."/>
            <person name="Zhao R."/>
            <person name="Li G."/>
            <person name="Mu C."/>
            <person name="Tian Q."/>
            <person name="Mei H."/>
            <person name="Zhang T."/>
            <person name="Gao T."/>
            <person name="Zhang H."/>
        </authorList>
    </citation>
    <scope>NUCLEOTIDE SEQUENCE</scope>
    <source>
        <strain evidence="1">G01</strain>
    </source>
</reference>
<dbReference type="PANTHER" id="PTHR10775:SF185">
    <property type="entry name" value="OS08G0208400 PROTEIN"/>
    <property type="match status" value="1"/>
</dbReference>
<sequence>MVFDAAKPVFWSSTYNQDGVLDDDRFHDVLHDVEQALSNVCTQSQSGIVAKLVDIKVDDHISERIYDRISQLTDYILPRNHTLPFDYYNTNKLIKDLGLSIEKIDACRKDCMLYWNNDIIKLDCCKFYGEVRYINLTVPIPSAR</sequence>
<accession>A0AAW2MMA0</accession>